<reference evidence="5" key="1">
    <citation type="submission" date="2021-03" db="EMBL/GenBank/DDBJ databases">
        <authorList>
            <person name="Bekaert M."/>
        </authorList>
    </citation>
    <scope>NUCLEOTIDE SEQUENCE</scope>
</reference>
<organism evidence="5 6">
    <name type="scientific">Mytilus edulis</name>
    <name type="common">Blue mussel</name>
    <dbReference type="NCBI Taxonomy" id="6550"/>
    <lineage>
        <taxon>Eukaryota</taxon>
        <taxon>Metazoa</taxon>
        <taxon>Spiralia</taxon>
        <taxon>Lophotrochozoa</taxon>
        <taxon>Mollusca</taxon>
        <taxon>Bivalvia</taxon>
        <taxon>Autobranchia</taxon>
        <taxon>Pteriomorphia</taxon>
        <taxon>Mytilida</taxon>
        <taxon>Mytiloidea</taxon>
        <taxon>Mytilidae</taxon>
        <taxon>Mytilinae</taxon>
        <taxon>Mytilus</taxon>
    </lineage>
</organism>
<dbReference type="InterPro" id="IPR003587">
    <property type="entry name" value="Hint_dom_N"/>
</dbReference>
<dbReference type="Gene3D" id="3.40.50.300">
    <property type="entry name" value="P-loop containing nucleotide triphosphate hydrolases"/>
    <property type="match status" value="1"/>
</dbReference>
<dbReference type="InterPro" id="IPR001767">
    <property type="entry name" value="Hedgehog_Hint"/>
</dbReference>
<gene>
    <name evidence="5" type="ORF">MEDL_5605</name>
</gene>
<dbReference type="InterPro" id="IPR027417">
    <property type="entry name" value="P-loop_NTPase"/>
</dbReference>
<dbReference type="SMART" id="SM00306">
    <property type="entry name" value="HintN"/>
    <property type="match status" value="1"/>
</dbReference>
<dbReference type="OrthoDB" id="6054784at2759"/>
<dbReference type="SUPFAM" id="SSF52540">
    <property type="entry name" value="P-loop containing nucleoside triphosphate hydrolases"/>
    <property type="match status" value="1"/>
</dbReference>
<evidence type="ECO:0000256" key="2">
    <source>
        <dbReference type="ARBA" id="ARBA00022741"/>
    </source>
</evidence>
<comment type="caution">
    <text evidence="5">The sequence shown here is derived from an EMBL/GenBank/DDBJ whole genome shotgun (WGS) entry which is preliminary data.</text>
</comment>
<comment type="similarity">
    <text evidence="1">Belongs to the TRAFAC class TrmE-Era-EngA-EngB-Septin-like GTPase superfamily. AIG1/Toc34/Toc159-like paraseptin GTPase family. IAN subfamily.</text>
</comment>
<protein>
    <recommendedName>
        <fullName evidence="4">MACPF domain-containing protein</fullName>
    </recommendedName>
</protein>
<dbReference type="Pfam" id="PF04548">
    <property type="entry name" value="AIG1"/>
    <property type="match status" value="1"/>
</dbReference>
<dbReference type="CDD" id="cd00081">
    <property type="entry name" value="Hint"/>
    <property type="match status" value="1"/>
</dbReference>
<dbReference type="PROSITE" id="PS51412">
    <property type="entry name" value="MACPF_2"/>
    <property type="match status" value="1"/>
</dbReference>
<evidence type="ECO:0000256" key="1">
    <source>
        <dbReference type="ARBA" id="ARBA00008535"/>
    </source>
</evidence>
<evidence type="ECO:0000256" key="3">
    <source>
        <dbReference type="SAM" id="MobiDB-lite"/>
    </source>
</evidence>
<dbReference type="InterPro" id="IPR006703">
    <property type="entry name" value="G_AIG1"/>
</dbReference>
<keyword evidence="6" id="KW-1185">Reference proteome</keyword>
<name>A0A8S3Q2V8_MYTED</name>
<evidence type="ECO:0000313" key="5">
    <source>
        <dbReference type="EMBL" id="CAG2190272.1"/>
    </source>
</evidence>
<sequence length="919" mass="103795">MAERISENVNKEETREKEKRDEREWLSLPTSGLELTKLRMMGKSHPSMKMAYKSIRISRAPNRAFILLIGETGGGKSSTINYLLNTDIAPINKSESQRHSTTEYVLTMKSDEWRIPDLTMSIIDTPGFLDTGGFDQDVRNLGSIKSFCNKHPYLRNNYPNLVFVVQKITENRMMGSDSRFSNLLRAFSKIDVVDKRNHNLVVILTHAAMLPRKKDKWEAMVHDQMNIISSVVISHFGITPKIVVQENLPDDYGLPEDGDWHILPNGERQPLQMFLTCKELLNLIQDELCHEALSVCFRPGEKNLPEIGLVVSPDNVKSSIIRKLQGALLDPLIPTEDTEVANLLQAYKVNKNIATVDKEIPKLILRLRSLNINDVFELQSLSMNQLKVRFDNIPITGVMEKVLEDVFGMQYENISSLNCPVGKGFNIFSDCETVKTPIKLDRGSMGMLGLPGNVTVQKCNFFDINCQVVEDYAHYIEQRLRNFNLNIGGNLNVGMFRMQLRGGYNKNSSTSSKSLHSLSEITFAVEQRMYKVTIEDVKIEVVDEFALDVQNLPDKYEENDDDKVEKWNMFCEKWGHYVITGMYLGGSVSGAIQVKDQESISKEENCQNILAKLAAHLSSLQGNSDLNYKSSSLFESTKAACMKSLSIQWNGGSYVPKAVAIENVDTVEWERWQETLEFAPSSLTTHLDLCPVYLIAERVNKEKSIEIKKAFESDLFLKRQSKSFTTNFIQFYNRRFLERLLIPPDSYCNRNAVAESNPNGGCFHESSSVLLSNKTRKQMKDVAVGDKIITLNRKLQAVNDTVITWIHKVPNGKYAFLQIVHGYGSLIVSKEHIVYVGTKCTPILASEVCCGDIITVLKQDNDELLQCVSTVQSVQEVKMTGLYAPLTKSGNLVVDGVAVSCYCKMKSVSIQVIYFDQLS</sequence>
<dbReference type="InterPro" id="IPR020864">
    <property type="entry name" value="MACPF"/>
</dbReference>
<dbReference type="InterPro" id="IPR036844">
    <property type="entry name" value="Hint_dom_sf"/>
</dbReference>
<dbReference type="PANTHER" id="PTHR11889:SF31">
    <property type="entry name" value="PROTEIN HEDGEHOG"/>
    <property type="match status" value="1"/>
</dbReference>
<dbReference type="InterPro" id="IPR050387">
    <property type="entry name" value="Hedgehog_Signaling"/>
</dbReference>
<keyword evidence="2" id="KW-0547">Nucleotide-binding</keyword>
<proteinExistence type="inferred from homology"/>
<accession>A0A8S3Q2V8</accession>
<feature type="domain" description="MACPF" evidence="4">
    <location>
        <begin position="382"/>
        <end position="728"/>
    </location>
</feature>
<dbReference type="Proteomes" id="UP000683360">
    <property type="component" value="Unassembled WGS sequence"/>
</dbReference>
<dbReference type="Pfam" id="PF01079">
    <property type="entry name" value="Hint"/>
    <property type="match status" value="1"/>
</dbReference>
<dbReference type="GO" id="GO:0016540">
    <property type="term" value="P:protein autoprocessing"/>
    <property type="evidence" value="ECO:0007669"/>
    <property type="project" value="InterPro"/>
</dbReference>
<dbReference type="AlphaFoldDB" id="A0A8S3Q2V8"/>
<evidence type="ECO:0000259" key="4">
    <source>
        <dbReference type="PROSITE" id="PS51412"/>
    </source>
</evidence>
<dbReference type="Pfam" id="PF01823">
    <property type="entry name" value="MACPF"/>
    <property type="match status" value="1"/>
</dbReference>
<dbReference type="Gene3D" id="2.170.16.10">
    <property type="entry name" value="Hedgehog/Intein (Hint) domain"/>
    <property type="match status" value="1"/>
</dbReference>
<dbReference type="PANTHER" id="PTHR11889">
    <property type="entry name" value="HEDGEHOG"/>
    <property type="match status" value="1"/>
</dbReference>
<dbReference type="SUPFAM" id="SSF51294">
    <property type="entry name" value="Hedgehog/intein (Hint) domain"/>
    <property type="match status" value="1"/>
</dbReference>
<dbReference type="EMBL" id="CAJPWZ010000321">
    <property type="protein sequence ID" value="CAG2190272.1"/>
    <property type="molecule type" value="Genomic_DNA"/>
</dbReference>
<feature type="region of interest" description="Disordered" evidence="3">
    <location>
        <begin position="1"/>
        <end position="24"/>
    </location>
</feature>
<dbReference type="GO" id="GO:0005525">
    <property type="term" value="F:GTP binding"/>
    <property type="evidence" value="ECO:0007669"/>
    <property type="project" value="InterPro"/>
</dbReference>
<evidence type="ECO:0000313" key="6">
    <source>
        <dbReference type="Proteomes" id="UP000683360"/>
    </source>
</evidence>